<accession>A0ABP1DU71</accession>
<gene>
    <name evidence="11" type="ORF">GFSPODELE1_LOCUS7692</name>
</gene>
<feature type="binding site" evidence="9">
    <location>
        <position position="328"/>
    </location>
    <ligand>
        <name>K(+)</name>
        <dbReference type="ChEBI" id="CHEBI:29103"/>
    </ligand>
</feature>
<keyword evidence="7 9" id="KW-0630">Potassium</keyword>
<feature type="binding site" evidence="9">
    <location>
        <position position="323"/>
    </location>
    <ligand>
        <name>K(+)</name>
        <dbReference type="ChEBI" id="CHEBI:29103"/>
    </ligand>
</feature>
<comment type="activity regulation">
    <text evidence="9">Activated by a monovalent cation that binds near, but not in, the active site. The most likely occupant of the site in vivo is potassium. Ion binding induces a conformational change that may alter substrate affinity.</text>
</comment>
<protein>
    <recommendedName>
        <fullName evidence="9">Ribokinase</fullName>
        <shortName evidence="9">RK</shortName>
        <ecNumber evidence="9">2.7.1.15</ecNumber>
    </recommendedName>
</protein>
<comment type="similarity">
    <text evidence="9">Belongs to the carbohydrate kinase PfkB family. Ribokinase subfamily.</text>
</comment>
<dbReference type="Proteomes" id="UP001497453">
    <property type="component" value="Chromosome 5"/>
</dbReference>
<feature type="binding site" evidence="9">
    <location>
        <position position="278"/>
    </location>
    <ligand>
        <name>K(+)</name>
        <dbReference type="ChEBI" id="CHEBI:29103"/>
    </ligand>
</feature>
<evidence type="ECO:0000313" key="11">
    <source>
        <dbReference type="EMBL" id="CAL1710169.1"/>
    </source>
</evidence>
<keyword evidence="12" id="KW-1185">Reference proteome</keyword>
<evidence type="ECO:0000259" key="10">
    <source>
        <dbReference type="Pfam" id="PF00294"/>
    </source>
</evidence>
<dbReference type="EMBL" id="OZ037948">
    <property type="protein sequence ID" value="CAL1710169.1"/>
    <property type="molecule type" value="Genomic_DNA"/>
</dbReference>
<dbReference type="HAMAP" id="MF_01987">
    <property type="entry name" value="Ribokinase"/>
    <property type="match status" value="1"/>
</dbReference>
<proteinExistence type="inferred from homology"/>
<feature type="binding site" evidence="9">
    <location>
        <position position="276"/>
    </location>
    <ligand>
        <name>K(+)</name>
        <dbReference type="ChEBI" id="CHEBI:29103"/>
    </ligand>
</feature>
<comment type="cofactor">
    <cofactor evidence="9">
        <name>Mg(2+)</name>
        <dbReference type="ChEBI" id="CHEBI:18420"/>
    </cofactor>
    <text evidence="9">Requires a divalent cation, most likely magnesium in vivo, as an electrophilic catalyst to aid phosphoryl group transfer. It is the chelate of the metal and the nucleotide that is the actual substrate.</text>
</comment>
<feature type="domain" description="Carbohydrate kinase PfkB" evidence="10">
    <location>
        <begin position="243"/>
        <end position="334"/>
    </location>
</feature>
<dbReference type="InterPro" id="IPR011611">
    <property type="entry name" value="PfkB_dom"/>
</dbReference>
<dbReference type="CDD" id="cd01174">
    <property type="entry name" value="ribokinase"/>
    <property type="match status" value="1"/>
</dbReference>
<keyword evidence="9" id="KW-0963">Cytoplasm</keyword>
<feature type="binding site" evidence="9">
    <location>
        <position position="332"/>
    </location>
    <ligand>
        <name>K(+)</name>
        <dbReference type="ChEBI" id="CHEBI:29103"/>
    </ligand>
</feature>
<feature type="binding site" evidence="9">
    <location>
        <position position="282"/>
    </location>
    <ligand>
        <name>substrate</name>
    </ligand>
</feature>
<keyword evidence="5 9" id="KW-0067">ATP-binding</keyword>
<feature type="active site" description="Proton acceptor" evidence="9">
    <location>
        <position position="282"/>
    </location>
</feature>
<evidence type="ECO:0000256" key="4">
    <source>
        <dbReference type="ARBA" id="ARBA00022777"/>
    </source>
</evidence>
<comment type="caution">
    <text evidence="9">Lacks conserved residue(s) required for the propagation of feature annotation.</text>
</comment>
<keyword evidence="9" id="KW-0539">Nucleus</keyword>
<feature type="binding site" evidence="9">
    <location>
        <position position="326"/>
    </location>
    <ligand>
        <name>K(+)</name>
        <dbReference type="ChEBI" id="CHEBI:29103"/>
    </ligand>
</feature>
<keyword evidence="3 9" id="KW-0547">Nucleotide-binding</keyword>
<keyword evidence="1 9" id="KW-0808">Transferase</keyword>
<evidence type="ECO:0000313" key="12">
    <source>
        <dbReference type="Proteomes" id="UP001497453"/>
    </source>
</evidence>
<dbReference type="InterPro" id="IPR029056">
    <property type="entry name" value="Ribokinase-like"/>
</dbReference>
<dbReference type="PANTHER" id="PTHR10584">
    <property type="entry name" value="SUGAR KINASE"/>
    <property type="match status" value="1"/>
</dbReference>
<keyword evidence="2 9" id="KW-0479">Metal-binding</keyword>
<dbReference type="InterPro" id="IPR002139">
    <property type="entry name" value="Ribo/fructo_kinase"/>
</dbReference>
<comment type="pathway">
    <text evidence="9">Carbohydrate metabolism; D-ribose degradation; D-ribose 5-phosphate from beta-D-ribopyranose: step 2/2.</text>
</comment>
<dbReference type="PANTHER" id="PTHR10584:SF166">
    <property type="entry name" value="RIBOKINASE"/>
    <property type="match status" value="1"/>
</dbReference>
<keyword evidence="8 9" id="KW-0119">Carbohydrate metabolism</keyword>
<comment type="subcellular location">
    <subcellularLocation>
        <location evidence="9">Cytoplasm</location>
    </subcellularLocation>
    <subcellularLocation>
        <location evidence="9">Nucleus</location>
    </subcellularLocation>
</comment>
<organism evidence="11 12">
    <name type="scientific">Somion occarium</name>
    <dbReference type="NCBI Taxonomy" id="3059160"/>
    <lineage>
        <taxon>Eukaryota</taxon>
        <taxon>Fungi</taxon>
        <taxon>Dikarya</taxon>
        <taxon>Basidiomycota</taxon>
        <taxon>Agaricomycotina</taxon>
        <taxon>Agaricomycetes</taxon>
        <taxon>Polyporales</taxon>
        <taxon>Cerrenaceae</taxon>
        <taxon>Somion</taxon>
    </lineage>
</organism>
<comment type="subunit">
    <text evidence="9">Homodimer.</text>
</comment>
<evidence type="ECO:0000256" key="8">
    <source>
        <dbReference type="ARBA" id="ARBA00023277"/>
    </source>
</evidence>
<feature type="binding site" evidence="9">
    <location>
        <begin position="281"/>
        <end position="282"/>
    </location>
    <ligand>
        <name>ATP</name>
        <dbReference type="ChEBI" id="CHEBI:30616"/>
    </ligand>
</feature>
<keyword evidence="6 9" id="KW-0460">Magnesium</keyword>
<dbReference type="InterPro" id="IPR011877">
    <property type="entry name" value="Ribokinase"/>
</dbReference>
<evidence type="ECO:0000256" key="9">
    <source>
        <dbReference type="HAMAP-Rule" id="MF_03215"/>
    </source>
</evidence>
<sequence>MSNKPRCLVRGSINVDEFFHVPSIVQPGETLSSTHYERRSGGKGANQAVAVAKGGGDVTLVGAVGSDGNWVLDGLKQVGVDISSVFVTQEEPTGRAIIQLTPQGENCIILHRGANYTPISEEAVRSVLFTHLLLQNEIPFASTLSALAHAHRSGATTLFNPSPIPSVEQLRIFPWSQLDWLLVNQGEALSLLRAFNSQTNESSQNSHISIDIPSSWPSRPEIRAAYLLLHRLRANTAFSPKVNLVCTLGGLGVLALLNSGEGLYVPAAKLNGPVKDTTGAGDCFTGYLVAGLMEVETDGRIESLAKDVVERILRRAIEAAGICVQRPGATESIPYRTELPAIE</sequence>
<name>A0ABP1DU71_9APHY</name>
<feature type="domain" description="Carbohydrate kinase PfkB" evidence="10">
    <location>
        <begin position="7"/>
        <end position="201"/>
    </location>
</feature>
<reference evidence="12" key="1">
    <citation type="submission" date="2024-04" db="EMBL/GenBank/DDBJ databases">
        <authorList>
            <person name="Shaw F."/>
            <person name="Minotto A."/>
        </authorList>
    </citation>
    <scope>NUCLEOTIDE SEQUENCE [LARGE SCALE GENOMIC DNA]</scope>
</reference>
<evidence type="ECO:0000256" key="1">
    <source>
        <dbReference type="ARBA" id="ARBA00022679"/>
    </source>
</evidence>
<feature type="binding site" evidence="9">
    <location>
        <begin position="247"/>
        <end position="252"/>
    </location>
    <ligand>
        <name>ATP</name>
        <dbReference type="ChEBI" id="CHEBI:30616"/>
    </ligand>
</feature>
<dbReference type="PRINTS" id="PR00990">
    <property type="entry name" value="RIBOKINASE"/>
</dbReference>
<dbReference type="Gene3D" id="3.40.1190.20">
    <property type="match status" value="1"/>
</dbReference>
<feature type="binding site" evidence="9">
    <location>
        <begin position="42"/>
        <end position="46"/>
    </location>
    <ligand>
        <name>substrate</name>
    </ligand>
</feature>
<evidence type="ECO:0000256" key="5">
    <source>
        <dbReference type="ARBA" id="ARBA00022840"/>
    </source>
</evidence>
<evidence type="ECO:0000256" key="6">
    <source>
        <dbReference type="ARBA" id="ARBA00022842"/>
    </source>
</evidence>
<evidence type="ECO:0000256" key="3">
    <source>
        <dbReference type="ARBA" id="ARBA00022741"/>
    </source>
</evidence>
<comment type="catalytic activity">
    <reaction evidence="9">
        <text>D-ribose + ATP = D-ribose 5-phosphate + ADP + H(+)</text>
        <dbReference type="Rhea" id="RHEA:13697"/>
        <dbReference type="ChEBI" id="CHEBI:15378"/>
        <dbReference type="ChEBI" id="CHEBI:30616"/>
        <dbReference type="ChEBI" id="CHEBI:47013"/>
        <dbReference type="ChEBI" id="CHEBI:78346"/>
        <dbReference type="ChEBI" id="CHEBI:456216"/>
        <dbReference type="EC" id="2.7.1.15"/>
    </reaction>
</comment>
<feature type="binding site" evidence="9">
    <location>
        <position position="184"/>
    </location>
    <ligand>
        <name>ATP</name>
        <dbReference type="ChEBI" id="CHEBI:30616"/>
    </ligand>
</feature>
<dbReference type="SUPFAM" id="SSF53613">
    <property type="entry name" value="Ribokinase-like"/>
    <property type="match status" value="1"/>
</dbReference>
<feature type="binding site" evidence="9">
    <location>
        <position position="137"/>
    </location>
    <ligand>
        <name>substrate</name>
    </ligand>
</feature>
<dbReference type="EC" id="2.7.1.15" evidence="9"/>
<dbReference type="Pfam" id="PF00294">
    <property type="entry name" value="PfkB"/>
    <property type="match status" value="2"/>
</dbReference>
<evidence type="ECO:0000256" key="7">
    <source>
        <dbReference type="ARBA" id="ARBA00022958"/>
    </source>
</evidence>
<feature type="binding site" evidence="9">
    <location>
        <begin position="14"/>
        <end position="16"/>
    </location>
    <ligand>
        <name>substrate</name>
    </ligand>
</feature>
<keyword evidence="4 9" id="KW-0418">Kinase</keyword>
<evidence type="ECO:0000256" key="2">
    <source>
        <dbReference type="ARBA" id="ARBA00022723"/>
    </source>
</evidence>
<comment type="function">
    <text evidence="9">Catalyzes the phosphorylation of ribose at O-5 in a reaction requiring ATP and magnesium. The resulting D-ribose-5-phosphate can then be used either for sythesis of nucleotides, histidine, and tryptophan, or as a component of the pentose phosphate pathway.</text>
</comment>